<keyword evidence="2" id="KW-1185">Reference proteome</keyword>
<dbReference type="Proteomes" id="UP000199532">
    <property type="component" value="Unassembled WGS sequence"/>
</dbReference>
<organism evidence="1 2">
    <name type="scientific">Dyadobacter koreensis</name>
    <dbReference type="NCBI Taxonomy" id="408657"/>
    <lineage>
        <taxon>Bacteria</taxon>
        <taxon>Pseudomonadati</taxon>
        <taxon>Bacteroidota</taxon>
        <taxon>Cytophagia</taxon>
        <taxon>Cytophagales</taxon>
        <taxon>Spirosomataceae</taxon>
        <taxon>Dyadobacter</taxon>
    </lineage>
</organism>
<name>A0A1H6YPH3_9BACT</name>
<accession>A0A1H6YPH3</accession>
<sequence>MKKICVPIFILLAVLGCKRSSDPAEEIQTKESAKIELLQQKFHGKYRIISALTNTPVDVNMDGAASADLLTEIPILDYRQNYQFNLELRIYANSPLSPNPTYLLSQSWPEQYIWLGDKEWDGGKPLSYDPAYSVSLVNQGTGRLFNFSDDLKQIIVHPGENENPNRWVIPKSIVIDERQRLHVVNVRNFYTSEGVKQATVTTVYERFTKDT</sequence>
<dbReference type="STRING" id="408657.SAMN04487995_4429"/>
<dbReference type="RefSeq" id="WP_090338431.1">
    <property type="nucleotide sequence ID" value="NZ_FNXY01000007.1"/>
</dbReference>
<evidence type="ECO:0000313" key="1">
    <source>
        <dbReference type="EMBL" id="SEJ39190.1"/>
    </source>
</evidence>
<evidence type="ECO:0000313" key="2">
    <source>
        <dbReference type="Proteomes" id="UP000199532"/>
    </source>
</evidence>
<dbReference type="OrthoDB" id="1437849at2"/>
<dbReference type="PROSITE" id="PS51257">
    <property type="entry name" value="PROKAR_LIPOPROTEIN"/>
    <property type="match status" value="1"/>
</dbReference>
<dbReference type="AlphaFoldDB" id="A0A1H6YPH3"/>
<protein>
    <submittedName>
        <fullName evidence="1">Uncharacterized protein</fullName>
    </submittedName>
</protein>
<proteinExistence type="predicted"/>
<reference evidence="1 2" key="1">
    <citation type="submission" date="2016-10" db="EMBL/GenBank/DDBJ databases">
        <authorList>
            <person name="de Groot N.N."/>
        </authorList>
    </citation>
    <scope>NUCLEOTIDE SEQUENCE [LARGE SCALE GENOMIC DNA]</scope>
    <source>
        <strain evidence="1 2">DSM 19938</strain>
    </source>
</reference>
<gene>
    <name evidence="1" type="ORF">SAMN04487995_4429</name>
</gene>
<dbReference type="EMBL" id="FNXY01000007">
    <property type="protein sequence ID" value="SEJ39190.1"/>
    <property type="molecule type" value="Genomic_DNA"/>
</dbReference>